<dbReference type="GO" id="GO:0008234">
    <property type="term" value="F:cysteine-type peptidase activity"/>
    <property type="evidence" value="ECO:0007669"/>
    <property type="project" value="UniProtKB-KW"/>
</dbReference>
<dbReference type="SUPFAM" id="SSF54001">
    <property type="entry name" value="Cysteine proteinases"/>
    <property type="match status" value="1"/>
</dbReference>
<dbReference type="RefSeq" id="XP_066924452.1">
    <property type="nucleotide sequence ID" value="XM_067068351.1"/>
</dbReference>
<feature type="region of interest" description="Disordered" evidence="7">
    <location>
        <begin position="237"/>
        <end position="473"/>
    </location>
</feature>
<dbReference type="EnsemblMetazoa" id="CLYHEMT024026.1">
    <property type="protein sequence ID" value="CLYHEMP024026.1"/>
    <property type="gene ID" value="CLYHEMG024026"/>
</dbReference>
<feature type="compositionally biased region" description="Polar residues" evidence="7">
    <location>
        <begin position="1257"/>
        <end position="1266"/>
    </location>
</feature>
<accession>A0A7M5XIY0</accession>
<dbReference type="PROSITE" id="PS00139">
    <property type="entry name" value="THIOL_PROTEASE_CYS"/>
    <property type="match status" value="1"/>
</dbReference>
<feature type="compositionally biased region" description="Polar residues" evidence="7">
    <location>
        <begin position="237"/>
        <end position="249"/>
    </location>
</feature>
<keyword evidence="5" id="KW-0865">Zymogen</keyword>
<feature type="region of interest" description="Disordered" evidence="7">
    <location>
        <begin position="499"/>
        <end position="549"/>
    </location>
</feature>
<keyword evidence="6" id="KW-1015">Disulfide bond</keyword>
<dbReference type="CDD" id="cd02248">
    <property type="entry name" value="Peptidase_C1A"/>
    <property type="match status" value="1"/>
</dbReference>
<dbReference type="PRINTS" id="PR00705">
    <property type="entry name" value="PAPAIN"/>
</dbReference>
<dbReference type="InterPro" id="IPR000169">
    <property type="entry name" value="Pept_cys_AS"/>
</dbReference>
<evidence type="ECO:0000256" key="5">
    <source>
        <dbReference type="ARBA" id="ARBA00023145"/>
    </source>
</evidence>
<dbReference type="PROSITE" id="PS00640">
    <property type="entry name" value="THIOL_PROTEASE_ASN"/>
    <property type="match status" value="1"/>
</dbReference>
<organism evidence="11 12">
    <name type="scientific">Clytia hemisphaerica</name>
    <dbReference type="NCBI Taxonomy" id="252671"/>
    <lineage>
        <taxon>Eukaryota</taxon>
        <taxon>Metazoa</taxon>
        <taxon>Cnidaria</taxon>
        <taxon>Hydrozoa</taxon>
        <taxon>Hydroidolina</taxon>
        <taxon>Leptothecata</taxon>
        <taxon>Obeliida</taxon>
        <taxon>Clytiidae</taxon>
        <taxon>Clytia</taxon>
    </lineage>
</organism>
<evidence type="ECO:0000256" key="2">
    <source>
        <dbReference type="ARBA" id="ARBA00022670"/>
    </source>
</evidence>
<evidence type="ECO:0000259" key="9">
    <source>
        <dbReference type="SMART" id="SM00645"/>
    </source>
</evidence>
<feature type="region of interest" description="Disordered" evidence="7">
    <location>
        <begin position="1227"/>
        <end position="1322"/>
    </location>
</feature>
<dbReference type="InterPro" id="IPR025661">
    <property type="entry name" value="Pept_asp_AS"/>
</dbReference>
<dbReference type="GO" id="GO:0006508">
    <property type="term" value="P:proteolysis"/>
    <property type="evidence" value="ECO:0007669"/>
    <property type="project" value="UniProtKB-KW"/>
</dbReference>
<reference evidence="11" key="1">
    <citation type="submission" date="2021-01" db="UniProtKB">
        <authorList>
            <consortium name="EnsemblMetazoa"/>
        </authorList>
    </citation>
    <scope>IDENTIFICATION</scope>
</reference>
<feature type="region of interest" description="Disordered" evidence="7">
    <location>
        <begin position="1080"/>
        <end position="1167"/>
    </location>
</feature>
<dbReference type="Proteomes" id="UP000594262">
    <property type="component" value="Unplaced"/>
</dbReference>
<dbReference type="PANTHER" id="PTHR12411">
    <property type="entry name" value="CYSTEINE PROTEASE FAMILY C1-RELATED"/>
    <property type="match status" value="1"/>
</dbReference>
<comment type="similarity">
    <text evidence="1">Belongs to the peptidase C1 family.</text>
</comment>
<feature type="compositionally biased region" description="Acidic residues" evidence="7">
    <location>
        <begin position="1090"/>
        <end position="1099"/>
    </location>
</feature>
<feature type="compositionally biased region" description="Low complexity" evidence="7">
    <location>
        <begin position="167"/>
        <end position="187"/>
    </location>
</feature>
<feature type="region of interest" description="Disordered" evidence="7">
    <location>
        <begin position="1340"/>
        <end position="1442"/>
    </location>
</feature>
<dbReference type="OrthoDB" id="6022563at2759"/>
<feature type="compositionally biased region" description="Low complexity" evidence="7">
    <location>
        <begin position="517"/>
        <end position="528"/>
    </location>
</feature>
<feature type="compositionally biased region" description="Acidic residues" evidence="7">
    <location>
        <begin position="138"/>
        <end position="155"/>
    </location>
</feature>
<dbReference type="Pfam" id="PF00112">
    <property type="entry name" value="Peptidase_C1"/>
    <property type="match status" value="1"/>
</dbReference>
<dbReference type="GeneID" id="136811731"/>
<feature type="compositionally biased region" description="Low complexity" evidence="7">
    <location>
        <begin position="451"/>
        <end position="471"/>
    </location>
</feature>
<feature type="region of interest" description="Disordered" evidence="7">
    <location>
        <begin position="132"/>
        <end position="209"/>
    </location>
</feature>
<keyword evidence="8" id="KW-0472">Membrane</keyword>
<evidence type="ECO:0000256" key="6">
    <source>
        <dbReference type="ARBA" id="ARBA00023157"/>
    </source>
</evidence>
<keyword evidence="8" id="KW-0812">Transmembrane</keyword>
<keyword evidence="2" id="KW-0645">Protease</keyword>
<evidence type="ECO:0000256" key="3">
    <source>
        <dbReference type="ARBA" id="ARBA00022801"/>
    </source>
</evidence>
<feature type="compositionally biased region" description="Basic and acidic residues" evidence="7">
    <location>
        <begin position="1157"/>
        <end position="1167"/>
    </location>
</feature>
<dbReference type="FunFam" id="3.90.70.10:FF:000332">
    <property type="entry name" value="Cathepsin L1"/>
    <property type="match status" value="1"/>
</dbReference>
<sequence>MSRSVVTGNDSSLPSPRRRYKWHHIVVSILCVCALAGVVSSLFTTINSIHNMKKKRSLDKREISKRSVEISNDTGVDSSGNDQSFNVMEINQSINDQPKNLTSNRTIDEIVPGIARNTSVVEATLLAGNATRSNMTEEAVESEFESGSDSDEVDDTSSGASSDQVDSIDSTSNAGSSNSSTESVKSTETSKTETIKPNQESAVKSPKVTKIDALKHVPNTSQSTANTAQQQNVNLSKPQNQAPLTNPRLTSPVIANKLTSKRKYNETDSLVHQEASNSTEDSTEMVVESQISDASSGDDEVDDDTESSSDDEISTKQPEVESHDLTKQVTPESTKPKVSKPKVPLSNQAIQTNSSNSTNTASQSVNTAQQIRPAILSTSSQQQSQSAKAMTQPNPIKSSQTQKQPLTSANTNTKQASSPAQISKNKNVVSSQQTTLISESEVESSPKETATNSSTDQQQTVQQKPQTSSPQIQNEGLHLTPIKNKFHFANQTVTESARNITSSLYEPTATRSEKTTSTRTQSSSSPTTEARNINEDHKDKPKEDDYPSFPTNYHASGIIILPESKIAEPFEIWYSQDQKKSRIDYYYGNDKTFQRGDQGDYGISYKYVPMFNDQQKNFDGCYTITGTPNRRIIAQVITPNMTWFKYNKTEVYTGVLTTKWTYKYTAYGMKNYQSVWVTKSKPYRPIRYEMFGFDMMLGSYYDNYVINYVSFEEWTPTDNVFVMPQGIQCSKWSNSLESSLIVNPMQEFTAFRAEDALDHSQRYSEFKEKHYKNKGHPHDADKRKHVFKHNARYIHSHNRRNLSFKLKPNMFADKFDKELEHFHGALEKDTRNHEGVKEFHKIDNAKTSSHPPDQNIPEELDWRDYGAVSSVSGQGICGSCYAFSAAEAVEGAWYRKTSKMVRLSKQQLVDCSWGFGNHGCKGGHYAAALSWVYVHGISTAKSYGKYLGQEGYCHFNDTWFGANIEGFTYVPIWNATALKRAITNHGPVAVSINTLPLSFKFYGKGIYNDPKCSKNMTTHSALVIGYGKENGQEYWIVKNSWSALWGENGYIRVAMKDDLCGITEYPVAVIVKHPSFHLPVGMKNVKNNKEDDENEEEVEDKIPNDGKISSEVGKNIPLDPSGTNKKPKKQMPGNLDNDDVTKQSPNDDQQEDEDEIEEKKQKQSHKKMLEQYRLKEHEHETSMFEKTLQQVEIPFKGLHIEDIGNDIKKIHELLVNTAEADKAFANNDNDKKKSHTGSHGDLSDVHPVNTESRKTGKSGQRVTSKNTKIRNKAQVSSPARPAFGTSNQGTNKPKNKKKLSKDTSKQTKNTTKTKKKQRQKMEIKKEFNDLIKNLDTKNEATKSAIKKPSVTNTNHLKTDPKILNPEKIGSLSHSAKRSKTVRPTKSDRGSKRTTISRLDKKQRLNRQQRISKKNSQKITKKSLRKNSTKRSKSSGRYISKSNDYLPYATPVRRTMDIHFIGAPSLNIDHYLLKEHQNLRKEFKSKRKNISKRRKSGRMATLHKRERVQQQSAMDIAKQDSMDSLYSFINKKVQEYTSTQVEPAKKRDMNYYKHHIHNGK</sequence>
<dbReference type="Gene3D" id="3.90.70.10">
    <property type="entry name" value="Cysteine proteinases"/>
    <property type="match status" value="1"/>
</dbReference>
<dbReference type="Pfam" id="PF08246">
    <property type="entry name" value="Inhibitor_I29"/>
    <property type="match status" value="1"/>
</dbReference>
<dbReference type="InterPro" id="IPR039417">
    <property type="entry name" value="Peptidase_C1A_papain-like"/>
</dbReference>
<feature type="compositionally biased region" description="Basic and acidic residues" evidence="7">
    <location>
        <begin position="532"/>
        <end position="545"/>
    </location>
</feature>
<protein>
    <submittedName>
        <fullName evidence="11">Uncharacterized protein</fullName>
    </submittedName>
</protein>
<feature type="compositionally biased region" description="Low complexity" evidence="7">
    <location>
        <begin position="341"/>
        <end position="368"/>
    </location>
</feature>
<feature type="domain" description="Cathepsin propeptide inhibitor" evidence="10">
    <location>
        <begin position="763"/>
        <end position="819"/>
    </location>
</feature>
<keyword evidence="3" id="KW-0378">Hydrolase</keyword>
<proteinExistence type="inferred from homology"/>
<feature type="compositionally biased region" description="Acidic residues" evidence="7">
    <location>
        <begin position="296"/>
        <end position="312"/>
    </location>
</feature>
<feature type="compositionally biased region" description="Basic residues" evidence="7">
    <location>
        <begin position="1403"/>
        <end position="1433"/>
    </location>
</feature>
<name>A0A7M5XIY0_9CNID</name>
<dbReference type="InterPro" id="IPR013201">
    <property type="entry name" value="Prot_inhib_I29"/>
</dbReference>
<evidence type="ECO:0000256" key="7">
    <source>
        <dbReference type="SAM" id="MobiDB-lite"/>
    </source>
</evidence>
<evidence type="ECO:0000259" key="10">
    <source>
        <dbReference type="SMART" id="SM00848"/>
    </source>
</evidence>
<keyword evidence="8" id="KW-1133">Transmembrane helix</keyword>
<evidence type="ECO:0000256" key="4">
    <source>
        <dbReference type="ARBA" id="ARBA00022807"/>
    </source>
</evidence>
<feature type="domain" description="Peptidase C1A papain C-terminal" evidence="9">
    <location>
        <begin position="856"/>
        <end position="1070"/>
    </location>
</feature>
<dbReference type="InterPro" id="IPR038765">
    <property type="entry name" value="Papain-like_cys_pep_sf"/>
</dbReference>
<dbReference type="InterPro" id="IPR000668">
    <property type="entry name" value="Peptidase_C1A_C"/>
</dbReference>
<dbReference type="SMART" id="SM00848">
    <property type="entry name" value="Inhibitor_I29"/>
    <property type="match status" value="1"/>
</dbReference>
<keyword evidence="4" id="KW-0788">Thiol protease</keyword>
<evidence type="ECO:0000256" key="1">
    <source>
        <dbReference type="ARBA" id="ARBA00008455"/>
    </source>
</evidence>
<dbReference type="SMART" id="SM00645">
    <property type="entry name" value="Pept_C1"/>
    <property type="match status" value="1"/>
</dbReference>
<keyword evidence="12" id="KW-1185">Reference proteome</keyword>
<evidence type="ECO:0000313" key="11">
    <source>
        <dbReference type="EnsemblMetazoa" id="CLYHEMP024026.1"/>
    </source>
</evidence>
<feature type="compositionally biased region" description="Polar residues" evidence="7">
    <location>
        <begin position="387"/>
        <end position="438"/>
    </location>
</feature>
<feature type="transmembrane region" description="Helical" evidence="8">
    <location>
        <begin position="25"/>
        <end position="46"/>
    </location>
</feature>
<dbReference type="InterPro" id="IPR013128">
    <property type="entry name" value="Peptidase_C1A"/>
</dbReference>
<evidence type="ECO:0000256" key="8">
    <source>
        <dbReference type="SAM" id="Phobius"/>
    </source>
</evidence>
<evidence type="ECO:0000313" key="12">
    <source>
        <dbReference type="Proteomes" id="UP000594262"/>
    </source>
</evidence>